<dbReference type="GO" id="GO:0032968">
    <property type="term" value="P:positive regulation of transcription elongation by RNA polymerase II"/>
    <property type="evidence" value="ECO:0007669"/>
    <property type="project" value="TreeGrafter"/>
</dbReference>
<sequence>MASLRQEHRYGLSCGKTTKNSSNITLYHVKLTDTAIRALEAYQNLKGVLQNETSICFKGNHGVSFFILFYYYFILISMS</sequence>
<dbReference type="STRING" id="32473.ENSXCOP00000024309"/>
<evidence type="ECO:0000259" key="2">
    <source>
        <dbReference type="Pfam" id="PF10390"/>
    </source>
</evidence>
<dbReference type="Proteomes" id="UP000261380">
    <property type="component" value="Unplaced"/>
</dbReference>
<proteinExistence type="predicted"/>
<dbReference type="PANTHER" id="PTHR23288">
    <property type="entry name" value="OCCLUDIN AND RNA POLYMERASE II ELONGATION FACTOR ELL"/>
    <property type="match status" value="1"/>
</dbReference>
<reference evidence="3" key="1">
    <citation type="submission" date="2025-08" db="UniProtKB">
        <authorList>
            <consortium name="Ensembl"/>
        </authorList>
    </citation>
    <scope>IDENTIFICATION</scope>
</reference>
<dbReference type="InterPro" id="IPR031176">
    <property type="entry name" value="ELL/occludin"/>
</dbReference>
<accession>A0A3B5MWW9</accession>
<dbReference type="GO" id="GO:0006368">
    <property type="term" value="P:transcription elongation by RNA polymerase II"/>
    <property type="evidence" value="ECO:0007669"/>
    <property type="project" value="InterPro"/>
</dbReference>
<dbReference type="GeneTree" id="ENSGT00940000164943"/>
<name>A0A3B5MWW9_9TELE</name>
<keyword evidence="4" id="KW-1185">Reference proteome</keyword>
<keyword evidence="1" id="KW-1133">Transmembrane helix</keyword>
<feature type="domain" description="RNA polymerase II elongation factor ELL N-terminal" evidence="2">
    <location>
        <begin position="6"/>
        <end position="63"/>
    </location>
</feature>
<dbReference type="GO" id="GO:0008023">
    <property type="term" value="C:transcription elongation factor complex"/>
    <property type="evidence" value="ECO:0007669"/>
    <property type="project" value="InterPro"/>
</dbReference>
<evidence type="ECO:0000313" key="4">
    <source>
        <dbReference type="Proteomes" id="UP000261380"/>
    </source>
</evidence>
<dbReference type="Ensembl" id="ENSXCOT00000024602.1">
    <property type="protein sequence ID" value="ENSXCOP00000024309.1"/>
    <property type="gene ID" value="ENSXCOG00000018157.1"/>
</dbReference>
<evidence type="ECO:0000313" key="3">
    <source>
        <dbReference type="Ensembl" id="ENSXCOP00000024309.1"/>
    </source>
</evidence>
<feature type="transmembrane region" description="Helical" evidence="1">
    <location>
        <begin position="59"/>
        <end position="78"/>
    </location>
</feature>
<keyword evidence="1" id="KW-0472">Membrane</keyword>
<protein>
    <recommendedName>
        <fullName evidence="2">RNA polymerase II elongation factor ELL N-terminal domain-containing protein</fullName>
    </recommendedName>
</protein>
<dbReference type="GO" id="GO:0000987">
    <property type="term" value="F:cis-regulatory region sequence-specific DNA binding"/>
    <property type="evidence" value="ECO:0007669"/>
    <property type="project" value="TreeGrafter"/>
</dbReference>
<dbReference type="InterPro" id="IPR019464">
    <property type="entry name" value="ELL_N"/>
</dbReference>
<organism evidence="3 4">
    <name type="scientific">Xiphophorus couchianus</name>
    <name type="common">Monterrey platyfish</name>
    <dbReference type="NCBI Taxonomy" id="32473"/>
    <lineage>
        <taxon>Eukaryota</taxon>
        <taxon>Metazoa</taxon>
        <taxon>Chordata</taxon>
        <taxon>Craniata</taxon>
        <taxon>Vertebrata</taxon>
        <taxon>Euteleostomi</taxon>
        <taxon>Actinopterygii</taxon>
        <taxon>Neopterygii</taxon>
        <taxon>Teleostei</taxon>
        <taxon>Neoteleostei</taxon>
        <taxon>Acanthomorphata</taxon>
        <taxon>Ovalentaria</taxon>
        <taxon>Atherinomorphae</taxon>
        <taxon>Cyprinodontiformes</taxon>
        <taxon>Poeciliidae</taxon>
        <taxon>Poeciliinae</taxon>
        <taxon>Xiphophorus</taxon>
    </lineage>
</organism>
<dbReference type="Pfam" id="PF10390">
    <property type="entry name" value="ELL"/>
    <property type="match status" value="1"/>
</dbReference>
<dbReference type="AlphaFoldDB" id="A0A3B5MWW9"/>
<reference evidence="3" key="2">
    <citation type="submission" date="2025-09" db="UniProtKB">
        <authorList>
            <consortium name="Ensembl"/>
        </authorList>
    </citation>
    <scope>IDENTIFICATION</scope>
</reference>
<dbReference type="PANTHER" id="PTHR23288:SF12">
    <property type="entry name" value="RNA POLYMERASE II ELONGATION FACTOR ELL2 ISOFORM X1"/>
    <property type="match status" value="1"/>
</dbReference>
<evidence type="ECO:0000256" key="1">
    <source>
        <dbReference type="SAM" id="Phobius"/>
    </source>
</evidence>
<dbReference type="GO" id="GO:0042795">
    <property type="term" value="P:snRNA transcription by RNA polymerase II"/>
    <property type="evidence" value="ECO:0007669"/>
    <property type="project" value="TreeGrafter"/>
</dbReference>
<keyword evidence="1" id="KW-0812">Transmembrane</keyword>